<dbReference type="InterPro" id="IPR017441">
    <property type="entry name" value="Protein_kinase_ATP_BS"/>
</dbReference>
<dbReference type="PANTHER" id="PTHR43289">
    <property type="entry name" value="MITOGEN-ACTIVATED PROTEIN KINASE KINASE KINASE 20-RELATED"/>
    <property type="match status" value="1"/>
</dbReference>
<dbReference type="SUPFAM" id="SSF56112">
    <property type="entry name" value="Protein kinase-like (PK-like)"/>
    <property type="match status" value="1"/>
</dbReference>
<dbReference type="GO" id="GO:0005524">
    <property type="term" value="F:ATP binding"/>
    <property type="evidence" value="ECO:0007669"/>
    <property type="project" value="UniProtKB-UniRule"/>
</dbReference>
<keyword evidence="8" id="KW-0723">Serine/threonine-protein kinase</keyword>
<dbReference type="GO" id="GO:0004674">
    <property type="term" value="F:protein serine/threonine kinase activity"/>
    <property type="evidence" value="ECO:0007669"/>
    <property type="project" value="UniProtKB-KW"/>
</dbReference>
<feature type="binding site" evidence="5">
    <location>
        <position position="266"/>
    </location>
    <ligand>
        <name>ATP</name>
        <dbReference type="ChEBI" id="CHEBI:30616"/>
    </ligand>
</feature>
<dbReference type="SMART" id="SM00220">
    <property type="entry name" value="S_TKc"/>
    <property type="match status" value="1"/>
</dbReference>
<evidence type="ECO:0000259" key="7">
    <source>
        <dbReference type="PROSITE" id="PS50011"/>
    </source>
</evidence>
<feature type="compositionally biased region" description="Acidic residues" evidence="6">
    <location>
        <begin position="211"/>
        <end position="223"/>
    </location>
</feature>
<gene>
    <name evidence="8" type="ORF">D9T17_17665</name>
</gene>
<dbReference type="PROSITE" id="PS00108">
    <property type="entry name" value="PROTEIN_KINASE_ST"/>
    <property type="match status" value="1"/>
</dbReference>
<dbReference type="InterPro" id="IPR008271">
    <property type="entry name" value="Ser/Thr_kinase_AS"/>
</dbReference>
<evidence type="ECO:0000313" key="9">
    <source>
        <dbReference type="Proteomes" id="UP000275910"/>
    </source>
</evidence>
<dbReference type="EMBL" id="RCTY01000044">
    <property type="protein sequence ID" value="ROU05529.1"/>
    <property type="molecule type" value="Genomic_DNA"/>
</dbReference>
<evidence type="ECO:0000256" key="3">
    <source>
        <dbReference type="ARBA" id="ARBA00022777"/>
    </source>
</evidence>
<feature type="compositionally biased region" description="Low complexity" evidence="6">
    <location>
        <begin position="38"/>
        <end position="50"/>
    </location>
</feature>
<dbReference type="CDD" id="cd14014">
    <property type="entry name" value="STKc_PknB_like"/>
    <property type="match status" value="1"/>
</dbReference>
<dbReference type="PROSITE" id="PS00107">
    <property type="entry name" value="PROTEIN_KINASE_ATP"/>
    <property type="match status" value="1"/>
</dbReference>
<dbReference type="Gene3D" id="1.10.510.10">
    <property type="entry name" value="Transferase(Phosphotransferase) domain 1"/>
    <property type="match status" value="1"/>
</dbReference>
<protein>
    <submittedName>
        <fullName evidence="8">Serine/threonine protein kinase</fullName>
    </submittedName>
</protein>
<feature type="region of interest" description="Disordered" evidence="6">
    <location>
        <begin position="198"/>
        <end position="224"/>
    </location>
</feature>
<accession>A0A3N2RDN6</accession>
<evidence type="ECO:0000256" key="2">
    <source>
        <dbReference type="ARBA" id="ARBA00022741"/>
    </source>
</evidence>
<evidence type="ECO:0000256" key="4">
    <source>
        <dbReference type="ARBA" id="ARBA00022840"/>
    </source>
</evidence>
<dbReference type="PROSITE" id="PS50011">
    <property type="entry name" value="PROTEIN_KINASE_DOM"/>
    <property type="match status" value="1"/>
</dbReference>
<dbReference type="InterPro" id="IPR011009">
    <property type="entry name" value="Kinase-like_dom_sf"/>
</dbReference>
<dbReference type="AlphaFoldDB" id="A0A3N2RDN6"/>
<keyword evidence="3 8" id="KW-0418">Kinase</keyword>
<sequence length="1133" mass="122845">MPRPMPPSRCCWTKSHACPPPPGCRWSGETTRRRSRCCTAASTPSAPAAGARRRSSWPRPCAWAKPRGSRSLARSSTRRARSSAARAAAGPAAAAAAAVVPLRPARGRRRDLGRARLQRRLRCAGREPWRAPMTDHLARALHLFDDYVDLPAPERQRRLAALAASDPPLHAALRALLDAESEDAGVLDRSPAQIVAERQSPANAAAGAADDGGDGDGDDDDESADLRVGALLGPWRIDRIIGRGGMGTVYEAHRDDGHYQQRVALKCIRSGLESPELAAAFREERNLLARLDHPGIAGVVDGGIDEQGRPWFALRRVEGEPIDQWCDRRALGVGARVDLLLQACEALAYAHAQGVLHRDIKPSNLLVTAQGRVQLLDFGISTRFGGGEDARAHLAISPDYAAPEARQHGTQGPATDLYMLGVLSYRLLCGQWPTRLHSLRELVPLAAAGAPEPMDRLLDGADDAVARSRGLDEVAALQRALAGDLAAVALKAVASKPHERYPSVAEFARDLRAWRTHRPVGARRGGWRETARLWRRRNPAAPALFAALALVVACGAAAIAWQHQRALRETRASQSVGRLFASTLGSATQSGLGSAPFSSRALLERTERELRAMKLDDQPRVQARSLAMLARSYALLGDYARAESLAGEAQRTLGEESDRDGLVAATRLAMLNIRARHVDAERLARERIAELDGRDDPAARSQRLGYGTELVRALWGEGRTQAAVAACTDLIAEAESLGRGHREALAQLLILRSEMQRRLWRAGAAEADARRAIALARPLDPVLADDALERYMRAVQLRGGGEAPALAAELVRRRIASLGPDHPKTAYAMIRADVFHAPDQPTYDIAKALASIRAAYGSAHPEYATALSTAASSIALDPADRRAKTRAAAALLERTVPPNSDLRLSANYNLALDLIYSPGADPARDRAEGLGLLRRTIEAKRHAGLPTILENYLLVESLADYGDDASLPELQTRLDDYRAQLATVFPPDNYRFAHVRFRQAHLLYRQGRRDRADREFAALLASERDFIAADGRGEGPLLDQHGRSPDLVRALVYRGLFALEQCRGSEGTDLLARAVRLAEAARGGDAELTGRVRAVYDGVRAGRVSAAATPTVLREAERSRLERSLRACAAPAR</sequence>
<dbReference type="Gene3D" id="3.30.200.20">
    <property type="entry name" value="Phosphorylase Kinase, domain 1"/>
    <property type="match status" value="1"/>
</dbReference>
<keyword evidence="1" id="KW-0808">Transferase</keyword>
<evidence type="ECO:0000256" key="6">
    <source>
        <dbReference type="SAM" id="MobiDB-lite"/>
    </source>
</evidence>
<comment type="caution">
    <text evidence="8">The sequence shown here is derived from an EMBL/GenBank/DDBJ whole genome shotgun (WGS) entry which is preliminary data.</text>
</comment>
<dbReference type="Pfam" id="PF00069">
    <property type="entry name" value="Pkinase"/>
    <property type="match status" value="1"/>
</dbReference>
<keyword evidence="4 5" id="KW-0067">ATP-binding</keyword>
<organism evidence="8 9">
    <name type="scientific">Lysobacter enzymogenes</name>
    <dbReference type="NCBI Taxonomy" id="69"/>
    <lineage>
        <taxon>Bacteria</taxon>
        <taxon>Pseudomonadati</taxon>
        <taxon>Pseudomonadota</taxon>
        <taxon>Gammaproteobacteria</taxon>
        <taxon>Lysobacterales</taxon>
        <taxon>Lysobacteraceae</taxon>
        <taxon>Lysobacter</taxon>
    </lineage>
</organism>
<keyword evidence="2 5" id="KW-0547">Nucleotide-binding</keyword>
<proteinExistence type="predicted"/>
<feature type="region of interest" description="Disordered" evidence="6">
    <location>
        <begin position="38"/>
        <end position="90"/>
    </location>
</feature>
<evidence type="ECO:0000256" key="5">
    <source>
        <dbReference type="PROSITE-ProRule" id="PRU10141"/>
    </source>
</evidence>
<reference evidence="8 9" key="1">
    <citation type="submission" date="2018-10" db="EMBL/GenBank/DDBJ databases">
        <title>The genome of Lysobacter enzymogenes OH11.</title>
        <authorList>
            <person name="Liu F."/>
            <person name="Zhao Y."/>
            <person name="Qian G."/>
            <person name="Chen Y."/>
            <person name="Xu H."/>
        </authorList>
    </citation>
    <scope>NUCLEOTIDE SEQUENCE [LARGE SCALE GENOMIC DNA]</scope>
    <source>
        <strain evidence="8 9">OH11</strain>
    </source>
</reference>
<dbReference type="PANTHER" id="PTHR43289:SF34">
    <property type="entry name" value="SERINE_THREONINE-PROTEIN KINASE YBDM-RELATED"/>
    <property type="match status" value="1"/>
</dbReference>
<feature type="domain" description="Protein kinase" evidence="7">
    <location>
        <begin position="235"/>
        <end position="515"/>
    </location>
</feature>
<name>A0A3N2RDN6_LYSEN</name>
<dbReference type="Proteomes" id="UP000275910">
    <property type="component" value="Unassembled WGS sequence"/>
</dbReference>
<dbReference type="InterPro" id="IPR000719">
    <property type="entry name" value="Prot_kinase_dom"/>
</dbReference>
<evidence type="ECO:0000256" key="1">
    <source>
        <dbReference type="ARBA" id="ARBA00022679"/>
    </source>
</evidence>
<evidence type="ECO:0000313" key="8">
    <source>
        <dbReference type="EMBL" id="ROU05529.1"/>
    </source>
</evidence>